<evidence type="ECO:0000256" key="1">
    <source>
        <dbReference type="SAM" id="MobiDB-lite"/>
    </source>
</evidence>
<gene>
    <name evidence="2" type="ORF">NCTC11645_03464</name>
</gene>
<organism evidence="2 3">
    <name type="scientific">Grimontia hollisae</name>
    <name type="common">Vibrio hollisae</name>
    <dbReference type="NCBI Taxonomy" id="673"/>
    <lineage>
        <taxon>Bacteria</taxon>
        <taxon>Pseudomonadati</taxon>
        <taxon>Pseudomonadota</taxon>
        <taxon>Gammaproteobacteria</taxon>
        <taxon>Vibrionales</taxon>
        <taxon>Vibrionaceae</taxon>
        <taxon>Grimontia</taxon>
    </lineage>
</organism>
<evidence type="ECO:0000313" key="2">
    <source>
        <dbReference type="EMBL" id="STO98479.1"/>
    </source>
</evidence>
<proteinExistence type="predicted"/>
<dbReference type="Proteomes" id="UP000254512">
    <property type="component" value="Unassembled WGS sequence"/>
</dbReference>
<evidence type="ECO:0000313" key="3">
    <source>
        <dbReference type="Proteomes" id="UP000254512"/>
    </source>
</evidence>
<feature type="compositionally biased region" description="Basic and acidic residues" evidence="1">
    <location>
        <begin position="71"/>
        <end position="84"/>
    </location>
</feature>
<accession>A0A377J857</accession>
<sequence length="132" mass="14716">MAKASTILKKHLSLISEMEKAAQPDTVKNPQLKTKTEAAKKKASVESRIAELEQQRAAFNKKMDEAIAREKKQRAEIERLEKLIEAPTPPKTDDKPKPRSPGRPKANMDAGKAPVEKRKASPTVAKRRPAKK</sequence>
<name>A0A377J857_GRIHO</name>
<feature type="region of interest" description="Disordered" evidence="1">
    <location>
        <begin position="18"/>
        <end position="45"/>
    </location>
</feature>
<protein>
    <submittedName>
        <fullName evidence="2">Uncharacterized protein</fullName>
    </submittedName>
</protein>
<dbReference type="AlphaFoldDB" id="A0A377J857"/>
<dbReference type="RefSeq" id="WP_115660298.1">
    <property type="nucleotide sequence ID" value="NZ_CP035691.1"/>
</dbReference>
<dbReference type="EMBL" id="UGHD01000003">
    <property type="protein sequence ID" value="STO98479.1"/>
    <property type="molecule type" value="Genomic_DNA"/>
</dbReference>
<reference evidence="2 3" key="1">
    <citation type="submission" date="2018-06" db="EMBL/GenBank/DDBJ databases">
        <authorList>
            <consortium name="Pathogen Informatics"/>
            <person name="Doyle S."/>
        </authorList>
    </citation>
    <scope>NUCLEOTIDE SEQUENCE [LARGE SCALE GENOMIC DNA]</scope>
    <source>
        <strain evidence="2 3">NCTC11645</strain>
    </source>
</reference>
<feature type="compositionally biased region" description="Basic and acidic residues" evidence="1">
    <location>
        <begin position="34"/>
        <end position="45"/>
    </location>
</feature>
<feature type="region of interest" description="Disordered" evidence="1">
    <location>
        <begin position="71"/>
        <end position="132"/>
    </location>
</feature>